<dbReference type="CDD" id="cd00130">
    <property type="entry name" value="PAS"/>
    <property type="match status" value="1"/>
</dbReference>
<gene>
    <name evidence="2" type="ORF">FZ942_27620</name>
</gene>
<dbReference type="InterPro" id="IPR000014">
    <property type="entry name" value="PAS"/>
</dbReference>
<dbReference type="Pfam" id="PF08447">
    <property type="entry name" value="PAS_3"/>
    <property type="match status" value="1"/>
</dbReference>
<evidence type="ECO:0000313" key="2">
    <source>
        <dbReference type="EMBL" id="KAA0592644.1"/>
    </source>
</evidence>
<dbReference type="InterPro" id="IPR035965">
    <property type="entry name" value="PAS-like_dom_sf"/>
</dbReference>
<proteinExistence type="predicted"/>
<evidence type="ECO:0000313" key="3">
    <source>
        <dbReference type="Proteomes" id="UP000324927"/>
    </source>
</evidence>
<accession>A0A5A9GG32</accession>
<evidence type="ECO:0000259" key="1">
    <source>
        <dbReference type="Pfam" id="PF08447"/>
    </source>
</evidence>
<reference evidence="2 3" key="1">
    <citation type="submission" date="2019-08" db="EMBL/GenBank/DDBJ databases">
        <authorList>
            <person name="Grouzdev D."/>
            <person name="Tikhonova E."/>
            <person name="Kravchenko I."/>
        </authorList>
    </citation>
    <scope>NUCLEOTIDE SEQUENCE [LARGE SCALE GENOMIC DNA]</scope>
    <source>
        <strain evidence="2 3">59b</strain>
    </source>
</reference>
<dbReference type="Gene3D" id="3.30.450.20">
    <property type="entry name" value="PAS domain"/>
    <property type="match status" value="1"/>
</dbReference>
<protein>
    <submittedName>
        <fullName evidence="2">PAS domain-containing protein</fullName>
    </submittedName>
</protein>
<dbReference type="OrthoDB" id="7305227at2"/>
<keyword evidence="3" id="KW-1185">Reference proteome</keyword>
<sequence>MRVSDEALLVLCGPDGSNLALSETTRRYFGPAASQMRGCGWISMIHPDDQLNAASSWLKAVYENAAYQLELGYRRYDGSYHRFAVTGVRYVDADAGQPHWLIVSEPLRQAAPASGLQMPAVSAAGGGPGRP</sequence>
<dbReference type="EMBL" id="VTTN01000015">
    <property type="protein sequence ID" value="KAA0592644.1"/>
    <property type="molecule type" value="Genomic_DNA"/>
</dbReference>
<dbReference type="Proteomes" id="UP000324927">
    <property type="component" value="Unassembled WGS sequence"/>
</dbReference>
<name>A0A5A9GG32_AZOLI</name>
<dbReference type="AlphaFoldDB" id="A0A5A9GG32"/>
<dbReference type="SUPFAM" id="SSF55785">
    <property type="entry name" value="PYP-like sensor domain (PAS domain)"/>
    <property type="match status" value="1"/>
</dbReference>
<comment type="caution">
    <text evidence="2">The sequence shown here is derived from an EMBL/GenBank/DDBJ whole genome shotgun (WGS) entry which is preliminary data.</text>
</comment>
<feature type="domain" description="PAS fold-3" evidence="1">
    <location>
        <begin position="20"/>
        <end position="101"/>
    </location>
</feature>
<dbReference type="InterPro" id="IPR013655">
    <property type="entry name" value="PAS_fold_3"/>
</dbReference>
<organism evidence="2 3">
    <name type="scientific">Azospirillum lipoferum</name>
    <dbReference type="NCBI Taxonomy" id="193"/>
    <lineage>
        <taxon>Bacteria</taxon>
        <taxon>Pseudomonadati</taxon>
        <taxon>Pseudomonadota</taxon>
        <taxon>Alphaproteobacteria</taxon>
        <taxon>Rhodospirillales</taxon>
        <taxon>Azospirillaceae</taxon>
        <taxon>Azospirillum</taxon>
    </lineage>
</organism>